<dbReference type="AlphaFoldDB" id="A0AAN4ZX55"/>
<dbReference type="InterPro" id="IPR011008">
    <property type="entry name" value="Dimeric_a/b-barrel"/>
</dbReference>
<dbReference type="InterPro" id="IPR051807">
    <property type="entry name" value="Sec-metab_biosynth-assoc"/>
</dbReference>
<reference evidence="3" key="1">
    <citation type="journal article" date="2014" name="Int. J. Syst. Evol. Microbiol.">
        <title>Complete genome sequence of Corynebacterium casei LMG S-19264T (=DSM 44701T), isolated from a smear-ripened cheese.</title>
        <authorList>
            <consortium name="US DOE Joint Genome Institute (JGI-PGF)"/>
            <person name="Walter F."/>
            <person name="Albersmeier A."/>
            <person name="Kalinowski J."/>
            <person name="Ruckert C."/>
        </authorList>
    </citation>
    <scope>NUCLEOTIDE SEQUENCE</scope>
    <source>
        <strain evidence="3">CGMCC 1.10859</strain>
    </source>
</reference>
<accession>A0AAN4ZX55</accession>
<evidence type="ECO:0000313" key="4">
    <source>
        <dbReference type="Proteomes" id="UP000634647"/>
    </source>
</evidence>
<dbReference type="Gene3D" id="3.30.70.1060">
    <property type="entry name" value="Dimeric alpha+beta barrel"/>
    <property type="match status" value="1"/>
</dbReference>
<organism evidence="3 4">
    <name type="scientific">Allgaiera indica</name>
    <dbReference type="NCBI Taxonomy" id="765699"/>
    <lineage>
        <taxon>Bacteria</taxon>
        <taxon>Pseudomonadati</taxon>
        <taxon>Pseudomonadota</taxon>
        <taxon>Alphaproteobacteria</taxon>
        <taxon>Rhodobacterales</taxon>
        <taxon>Paracoccaceae</taxon>
        <taxon>Allgaiera</taxon>
    </lineage>
</organism>
<dbReference type="Pfam" id="PF03795">
    <property type="entry name" value="YCII"/>
    <property type="match status" value="1"/>
</dbReference>
<protein>
    <recommendedName>
        <fullName evidence="2">YCII-related domain-containing protein</fullName>
    </recommendedName>
</protein>
<dbReference type="InterPro" id="IPR005545">
    <property type="entry name" value="YCII"/>
</dbReference>
<evidence type="ECO:0000256" key="1">
    <source>
        <dbReference type="ARBA" id="ARBA00007689"/>
    </source>
</evidence>
<comment type="similarity">
    <text evidence="1">Belongs to the YciI family.</text>
</comment>
<dbReference type="SUPFAM" id="SSF54909">
    <property type="entry name" value="Dimeric alpha+beta barrel"/>
    <property type="match status" value="1"/>
</dbReference>
<dbReference type="PANTHER" id="PTHR33606">
    <property type="entry name" value="PROTEIN YCII"/>
    <property type="match status" value="1"/>
</dbReference>
<dbReference type="Proteomes" id="UP000634647">
    <property type="component" value="Unassembled WGS sequence"/>
</dbReference>
<dbReference type="PANTHER" id="PTHR33606:SF3">
    <property type="entry name" value="PROTEIN YCII"/>
    <property type="match status" value="1"/>
</dbReference>
<evidence type="ECO:0000259" key="2">
    <source>
        <dbReference type="Pfam" id="PF03795"/>
    </source>
</evidence>
<reference evidence="3" key="2">
    <citation type="submission" date="2023-06" db="EMBL/GenBank/DDBJ databases">
        <authorList>
            <person name="Sun Q."/>
            <person name="Zhou Y."/>
        </authorList>
    </citation>
    <scope>NUCLEOTIDE SEQUENCE</scope>
    <source>
        <strain evidence="3">CGMCC 1.10859</strain>
    </source>
</reference>
<name>A0AAN4ZX55_9RHOB</name>
<proteinExistence type="inferred from homology"/>
<dbReference type="EMBL" id="BNAB01000001">
    <property type="protein sequence ID" value="GHD98312.1"/>
    <property type="molecule type" value="Genomic_DNA"/>
</dbReference>
<comment type="caution">
    <text evidence="3">The sequence shown here is derived from an EMBL/GenBank/DDBJ whole genome shotgun (WGS) entry which is preliminary data.</text>
</comment>
<gene>
    <name evidence="3" type="ORF">GCM10008024_01320</name>
</gene>
<sequence>MMPYAVICRDKPGAIEIRKANRDAHLAYVGETGVVSLAGPFLDADGGMCGSLLILEVDSLQAAKDWAAGDPYAKAGLFESVSVEAWKKVVG</sequence>
<evidence type="ECO:0000313" key="3">
    <source>
        <dbReference type="EMBL" id="GHD98312.1"/>
    </source>
</evidence>
<feature type="domain" description="YCII-related" evidence="2">
    <location>
        <begin position="2"/>
        <end position="87"/>
    </location>
</feature>